<comment type="caution">
    <text evidence="1">The sequence shown here is derived from an EMBL/GenBank/DDBJ whole genome shotgun (WGS) entry which is preliminary data.</text>
</comment>
<organism evidence="1 2">
    <name type="scientific">Plectosphaerella cucumerina</name>
    <dbReference type="NCBI Taxonomy" id="40658"/>
    <lineage>
        <taxon>Eukaryota</taxon>
        <taxon>Fungi</taxon>
        <taxon>Dikarya</taxon>
        <taxon>Ascomycota</taxon>
        <taxon>Pezizomycotina</taxon>
        <taxon>Sordariomycetes</taxon>
        <taxon>Hypocreomycetidae</taxon>
        <taxon>Glomerellales</taxon>
        <taxon>Plectosphaerellaceae</taxon>
        <taxon>Plectosphaerella</taxon>
    </lineage>
</organism>
<name>A0A8K0T6S6_9PEZI</name>
<gene>
    <name evidence="1" type="ORF">B0T11DRAFT_135987</name>
</gene>
<evidence type="ECO:0000313" key="1">
    <source>
        <dbReference type="EMBL" id="KAH7349933.1"/>
    </source>
</evidence>
<accession>A0A8K0T6S6</accession>
<protein>
    <submittedName>
        <fullName evidence="1">Uncharacterized protein</fullName>
    </submittedName>
</protein>
<dbReference type="Proteomes" id="UP000813385">
    <property type="component" value="Unassembled WGS sequence"/>
</dbReference>
<dbReference type="EMBL" id="JAGPXD010000006">
    <property type="protein sequence ID" value="KAH7349933.1"/>
    <property type="molecule type" value="Genomic_DNA"/>
</dbReference>
<evidence type="ECO:0000313" key="2">
    <source>
        <dbReference type="Proteomes" id="UP000813385"/>
    </source>
</evidence>
<reference evidence="1" key="1">
    <citation type="journal article" date="2021" name="Nat. Commun.">
        <title>Genetic determinants of endophytism in the Arabidopsis root mycobiome.</title>
        <authorList>
            <person name="Mesny F."/>
            <person name="Miyauchi S."/>
            <person name="Thiergart T."/>
            <person name="Pickel B."/>
            <person name="Atanasova L."/>
            <person name="Karlsson M."/>
            <person name="Huettel B."/>
            <person name="Barry K.W."/>
            <person name="Haridas S."/>
            <person name="Chen C."/>
            <person name="Bauer D."/>
            <person name="Andreopoulos W."/>
            <person name="Pangilinan J."/>
            <person name="LaButti K."/>
            <person name="Riley R."/>
            <person name="Lipzen A."/>
            <person name="Clum A."/>
            <person name="Drula E."/>
            <person name="Henrissat B."/>
            <person name="Kohler A."/>
            <person name="Grigoriev I.V."/>
            <person name="Martin F.M."/>
            <person name="Hacquard S."/>
        </authorList>
    </citation>
    <scope>NUCLEOTIDE SEQUENCE</scope>
    <source>
        <strain evidence="1">MPI-CAGE-AT-0016</strain>
    </source>
</reference>
<keyword evidence="2" id="KW-1185">Reference proteome</keyword>
<proteinExistence type="predicted"/>
<dbReference type="AlphaFoldDB" id="A0A8K0T6S6"/>
<sequence length="234" mass="25349">MLPMSPRCGPCRWSALPRWALRRPLSPLSMFPEIRSSSSCLSCRWGWGRCWSCRWGRRCCSTLHIVSLMLCASNLAGYSPVSFGSLAVVSGGPGRVKSAAVVGSTWSPGLPREVDSASAQLRGGGAQALPLGHVWAPPSQHAMSGVMHLSPQEVRPSGHTGAPSLWRRGRQMPSVLPTAQDTTSLAQATPRREITVIRVLGIMVLVFVDVGKFFWEKSRSGKPCSLEVFLAILK</sequence>